<evidence type="ECO:0000256" key="2">
    <source>
        <dbReference type="ARBA" id="ARBA00022490"/>
    </source>
</evidence>
<feature type="compositionally biased region" description="Polar residues" evidence="5">
    <location>
        <begin position="429"/>
        <end position="449"/>
    </location>
</feature>
<keyword evidence="2" id="KW-0963">Cytoplasm</keyword>
<feature type="compositionally biased region" description="Low complexity" evidence="5">
    <location>
        <begin position="251"/>
        <end position="260"/>
    </location>
</feature>
<proteinExistence type="predicted"/>
<feature type="compositionally biased region" description="Basic and acidic residues" evidence="5">
    <location>
        <begin position="615"/>
        <end position="624"/>
    </location>
</feature>
<dbReference type="InterPro" id="IPR001660">
    <property type="entry name" value="SAM"/>
</dbReference>
<comment type="caution">
    <text evidence="7">The sequence shown here is derived from an EMBL/GenBank/DDBJ whole genome shotgun (WGS) entry which is preliminary data.</text>
</comment>
<dbReference type="Gene3D" id="1.10.150.50">
    <property type="entry name" value="Transcription Factor, Ets-1"/>
    <property type="match status" value="1"/>
</dbReference>
<evidence type="ECO:0000256" key="1">
    <source>
        <dbReference type="ARBA" id="ARBA00004496"/>
    </source>
</evidence>
<feature type="compositionally biased region" description="Polar residues" evidence="5">
    <location>
        <begin position="294"/>
        <end position="303"/>
    </location>
</feature>
<name>A0ABQ5RU53_9CHLO</name>
<dbReference type="SMART" id="SM00454">
    <property type="entry name" value="SAM"/>
    <property type="match status" value="1"/>
</dbReference>
<keyword evidence="4" id="KW-0378">Hydrolase</keyword>
<evidence type="ECO:0000256" key="3">
    <source>
        <dbReference type="ARBA" id="ARBA00022737"/>
    </source>
</evidence>
<dbReference type="PANTHER" id="PTHR22998:SF1">
    <property type="entry name" value="NAD(+) HYDROLASE SARM1"/>
    <property type="match status" value="1"/>
</dbReference>
<dbReference type="SUPFAM" id="SSF47769">
    <property type="entry name" value="SAM/Pointed domain"/>
    <property type="match status" value="1"/>
</dbReference>
<organism evidence="7 8">
    <name type="scientific">Volvox africanus</name>
    <dbReference type="NCBI Taxonomy" id="51714"/>
    <lineage>
        <taxon>Eukaryota</taxon>
        <taxon>Viridiplantae</taxon>
        <taxon>Chlorophyta</taxon>
        <taxon>core chlorophytes</taxon>
        <taxon>Chlorophyceae</taxon>
        <taxon>CS clade</taxon>
        <taxon>Chlamydomonadales</taxon>
        <taxon>Volvocaceae</taxon>
        <taxon>Volvox</taxon>
    </lineage>
</organism>
<comment type="subcellular location">
    <subcellularLocation>
        <location evidence="1">Cytoplasm</location>
    </subcellularLocation>
</comment>
<feature type="region of interest" description="Disordered" evidence="5">
    <location>
        <begin position="1014"/>
        <end position="1033"/>
    </location>
</feature>
<feature type="compositionally biased region" description="Low complexity" evidence="5">
    <location>
        <begin position="322"/>
        <end position="332"/>
    </location>
</feature>
<dbReference type="Proteomes" id="UP001165090">
    <property type="component" value="Unassembled WGS sequence"/>
</dbReference>
<dbReference type="PANTHER" id="PTHR22998">
    <property type="entry name" value="SARM1"/>
    <property type="match status" value="1"/>
</dbReference>
<feature type="compositionally biased region" description="Polar residues" evidence="5">
    <location>
        <begin position="627"/>
        <end position="650"/>
    </location>
</feature>
<feature type="compositionally biased region" description="Polar residues" evidence="5">
    <location>
        <begin position="457"/>
        <end position="474"/>
    </location>
</feature>
<feature type="compositionally biased region" description="Acidic residues" evidence="5">
    <location>
        <begin position="479"/>
        <end position="496"/>
    </location>
</feature>
<feature type="compositionally biased region" description="Polar residues" evidence="5">
    <location>
        <begin position="155"/>
        <end position="168"/>
    </location>
</feature>
<dbReference type="CDD" id="cd09487">
    <property type="entry name" value="SAM_superfamily"/>
    <property type="match status" value="1"/>
</dbReference>
<dbReference type="InterPro" id="IPR039184">
    <property type="entry name" value="SARM1"/>
</dbReference>
<evidence type="ECO:0000256" key="5">
    <source>
        <dbReference type="SAM" id="MobiDB-lite"/>
    </source>
</evidence>
<sequence length="1441" mass="152404">MTDVDTSLSQSRLDATGDLNGISGGSFRSSGSGGAEPNDPSASRLGTSGFDGNASIAYSDADSETRKPRGTQSASQRAASVASGASGSLSQSHLPGSATGKSEDGDDADKSESESVDGEDLAARSEQLEEEEDAEESGSVLASERSGASKPRVTGSPSPSQRAPSATNARGPGSRLASETNFGFGEAEEDAGSVVSKTASPVYRSPSLTSGQGRGSHLPSESSMSRSMAAGDDDGNASMTVSDKASRRRSSPAQSQRAPSGTGGAGSDSNLGFSGFSMPGGKSTAADDDEPVAPQSQRAPTGSGSTGGSRKPSVNGGSTTPGDGISGFSDLGISGGGGPGSGDRRSARNSGTSGMSYDKYDDEPTAPVTGPVPTRRRSSFASSLRQSVASHKTASPSGSDEEYGSGAGAEADGEATGLSQSRLGDEAASTRSGYSAASSKGRSTLSGVSGKSARSAVPSSHTVESARSRSTGANKTDDYGEDNFQEEEVLAEDDEEEIRRRSRTEEEELPQHEVATSSAGMSESIAAASSSVNGNGATAAASSKRPTSTGSRPQSASSRHSNRSTALSAPPPLSAPSAGVPSSAAGYSQDFEGELPSISDRQSPTSPSISPTNDGDLHHHHFDDDGATSSSISAVTRSGNGINHLSTSAGGSIFQPPASDGNTPSSRGGRGGGSIFRRLPADAPDEAADASSIAASGLPPRSPSVRSSNPGGAAAVPESGDWNEGAVRVAAPGASRLSTVRLGAEPSAGATAAAAAGTRVRPMSAAPRDRQGALLDGLIRKHPATWDTADVATWVEFLGLGQYRRRFLHHCIDGRLLLRLNDAQLKSELGIGPMGHRCAILDAAANLIKNYKEAQRDRLAAGETDGDDEAAASAGARQELQRSSTAPRPRPASARPGALTMPPPPPGARRPASASRSVIPPDPFLGPAMGKVTVYEQRAKLLFELDRAQARAEQHRALAEQLRYTATLSSDEVAHIRGLLVEIEKKNREAFELSGGLDSSARIPWRHVGNGTKHNNWSSERFGRPGDPETVDLTFQPRTNAESRKMLGGGDYGENSNAVNSFLDRLNNDLRKREQTRKELEKRYYNDASNPQSQAESDFKLVSEQLQSRCHISLERDPAEYEEQINEALDKLSTSESWREAGLKDGPIRAAKGPAKIAAIATALRSLSFMERYRSDLKSKSGRMQSLERKWINQTLGSQYLPGGKDKEDMEEAVKFFALLGWRESDGTPSEDAIDSDLLDRLLNRALEYRKRFDAWHERARDKPEERAAGFKCDINWFSSPWDMDGLAQLMEAEMKRMGDGGGGAGSAVGPGAPNTGNMDFVEFTVRLLGKCRKDDLERLKALNDRPKRLGVYRAIRTQKFIEFTQRDLEERDRKLRQAYNALAPTRRKVEPSRIEGFFERLVEDAARRRARAEKIEHDKVQKEKEILASSVMYGRLRSAR</sequence>
<accession>A0ABQ5RU53</accession>
<dbReference type="Pfam" id="PF00536">
    <property type="entry name" value="SAM_1"/>
    <property type="match status" value="1"/>
</dbReference>
<evidence type="ECO:0000256" key="4">
    <source>
        <dbReference type="ARBA" id="ARBA00022801"/>
    </source>
</evidence>
<dbReference type="InterPro" id="IPR013761">
    <property type="entry name" value="SAM/pointed_sf"/>
</dbReference>
<feature type="region of interest" description="Disordered" evidence="5">
    <location>
        <begin position="859"/>
        <end position="927"/>
    </location>
</feature>
<feature type="region of interest" description="Disordered" evidence="5">
    <location>
        <begin position="1"/>
        <end position="720"/>
    </location>
</feature>
<feature type="compositionally biased region" description="Low complexity" evidence="5">
    <location>
        <begin position="909"/>
        <end position="919"/>
    </location>
</feature>
<feature type="compositionally biased region" description="Low complexity" evidence="5">
    <location>
        <begin position="871"/>
        <end position="898"/>
    </location>
</feature>
<evidence type="ECO:0000313" key="7">
    <source>
        <dbReference type="EMBL" id="GLI60739.1"/>
    </source>
</evidence>
<feature type="domain" description="SAM" evidence="6">
    <location>
        <begin position="786"/>
        <end position="850"/>
    </location>
</feature>
<keyword evidence="3" id="KW-0677">Repeat</keyword>
<gene>
    <name evidence="7" type="ORF">VaNZ11_002967</name>
</gene>
<feature type="compositionally biased region" description="Polar residues" evidence="5">
    <location>
        <begin position="599"/>
        <end position="613"/>
    </location>
</feature>
<keyword evidence="8" id="KW-1185">Reference proteome</keyword>
<feature type="compositionally biased region" description="Polar residues" evidence="5">
    <location>
        <begin position="379"/>
        <end position="396"/>
    </location>
</feature>
<feature type="compositionally biased region" description="Low complexity" evidence="5">
    <location>
        <begin position="72"/>
        <end position="92"/>
    </location>
</feature>
<reference evidence="7 8" key="1">
    <citation type="journal article" date="2023" name="IScience">
        <title>Expanded male sex-determining region conserved during the evolution of homothallism in the green alga Volvox.</title>
        <authorList>
            <person name="Yamamoto K."/>
            <person name="Matsuzaki R."/>
            <person name="Mahakham W."/>
            <person name="Heman W."/>
            <person name="Sekimoto H."/>
            <person name="Kawachi M."/>
            <person name="Minakuchi Y."/>
            <person name="Toyoda A."/>
            <person name="Nozaki H."/>
        </authorList>
    </citation>
    <scope>NUCLEOTIDE SEQUENCE [LARGE SCALE GENOMIC DNA]</scope>
    <source>
        <strain evidence="7 8">NIES-4468</strain>
    </source>
</reference>
<protein>
    <recommendedName>
        <fullName evidence="6">SAM domain-containing protein</fullName>
    </recommendedName>
</protein>
<feature type="compositionally biased region" description="Low complexity" evidence="5">
    <location>
        <begin position="524"/>
        <end position="543"/>
    </location>
</feature>
<feature type="compositionally biased region" description="Low complexity" evidence="5">
    <location>
        <begin position="575"/>
        <end position="586"/>
    </location>
</feature>
<evidence type="ECO:0000259" key="6">
    <source>
        <dbReference type="PROSITE" id="PS50105"/>
    </source>
</evidence>
<feature type="compositionally biased region" description="Polar residues" evidence="5">
    <location>
        <begin position="1"/>
        <end position="13"/>
    </location>
</feature>
<dbReference type="EMBL" id="BSDZ01000008">
    <property type="protein sequence ID" value="GLI60739.1"/>
    <property type="molecule type" value="Genomic_DNA"/>
</dbReference>
<dbReference type="PROSITE" id="PS50105">
    <property type="entry name" value="SAM_DOMAIN"/>
    <property type="match status" value="1"/>
</dbReference>
<feature type="compositionally biased region" description="Polar residues" evidence="5">
    <location>
        <begin position="544"/>
        <end position="565"/>
    </location>
</feature>
<evidence type="ECO:0000313" key="8">
    <source>
        <dbReference type="Proteomes" id="UP001165090"/>
    </source>
</evidence>